<dbReference type="PANTHER" id="PTHR33164:SF95">
    <property type="entry name" value="TRANSCRIPTIONAL REGULATOR"/>
    <property type="match status" value="1"/>
</dbReference>
<dbReference type="PRINTS" id="PR00598">
    <property type="entry name" value="HTHMARR"/>
</dbReference>
<sequence length="153" mass="16588">MMTADAQQPARLKNAASWLINMVSVHSHRLVGDGFAAAGARGYHYRLLAALDEYGPSSQAALGRHTGIDRSDVVAALNELAAKELVERAPDPSDRRRNIITLTPDGARQLARLDDVLAGIQDELLAPLDPSERAQLTALLARLADHHAKRSRL</sequence>
<dbReference type="InterPro" id="IPR039422">
    <property type="entry name" value="MarR/SlyA-like"/>
</dbReference>
<dbReference type="SMART" id="SM00347">
    <property type="entry name" value="HTH_MARR"/>
    <property type="match status" value="1"/>
</dbReference>
<dbReference type="GO" id="GO:0006950">
    <property type="term" value="P:response to stress"/>
    <property type="evidence" value="ECO:0007669"/>
    <property type="project" value="TreeGrafter"/>
</dbReference>
<dbReference type="STRING" id="1220554.GCA_001552135_04412"/>
<dbReference type="Pfam" id="PF12802">
    <property type="entry name" value="MarR_2"/>
    <property type="match status" value="1"/>
</dbReference>
<dbReference type="Gene3D" id="1.10.10.10">
    <property type="entry name" value="Winged helix-like DNA-binding domain superfamily/Winged helix DNA-binding domain"/>
    <property type="match status" value="1"/>
</dbReference>
<evidence type="ECO:0000313" key="2">
    <source>
        <dbReference type="EMBL" id="TYB49239.1"/>
    </source>
</evidence>
<gene>
    <name evidence="2" type="ORF">FXF69_09030</name>
</gene>
<dbReference type="EMBL" id="VSFG01000001">
    <property type="protein sequence ID" value="TYB49239.1"/>
    <property type="molecule type" value="Genomic_DNA"/>
</dbReference>
<protein>
    <submittedName>
        <fullName evidence="2">MarR family transcriptional regulator</fullName>
    </submittedName>
</protein>
<dbReference type="InterPro" id="IPR036388">
    <property type="entry name" value="WH-like_DNA-bd_sf"/>
</dbReference>
<dbReference type="AlphaFoldDB" id="A0A5D0NYL4"/>
<reference evidence="2 3" key="1">
    <citation type="submission" date="2019-08" db="EMBL/GenBank/DDBJ databases">
        <title>Actinomadura sp. nov. CYP1-5 isolated from mountain soil.</title>
        <authorList>
            <person name="Songsumanus A."/>
            <person name="Kuncharoen N."/>
            <person name="Kudo T."/>
            <person name="Yuki M."/>
            <person name="Igarashi Y."/>
            <person name="Tanasupawat S."/>
        </authorList>
    </citation>
    <scope>NUCLEOTIDE SEQUENCE [LARGE SCALE GENOMIC DNA]</scope>
    <source>
        <strain evidence="2 3">JCM 14158</strain>
    </source>
</reference>
<dbReference type="InterPro" id="IPR000835">
    <property type="entry name" value="HTH_MarR-typ"/>
</dbReference>
<evidence type="ECO:0000259" key="1">
    <source>
        <dbReference type="PROSITE" id="PS50995"/>
    </source>
</evidence>
<evidence type="ECO:0000313" key="3">
    <source>
        <dbReference type="Proteomes" id="UP000323380"/>
    </source>
</evidence>
<feature type="domain" description="HTH marR-type" evidence="1">
    <location>
        <begin position="1"/>
        <end position="145"/>
    </location>
</feature>
<dbReference type="SUPFAM" id="SSF46785">
    <property type="entry name" value="Winged helix' DNA-binding domain"/>
    <property type="match status" value="1"/>
</dbReference>
<keyword evidence="3" id="KW-1185">Reference proteome</keyword>
<name>A0A5D0NYL4_9ACTN</name>
<accession>A0A5D0NYL4</accession>
<dbReference type="RefSeq" id="WP_148344163.1">
    <property type="nucleotide sequence ID" value="NZ_VSFG01000001.1"/>
</dbReference>
<dbReference type="Proteomes" id="UP000323380">
    <property type="component" value="Unassembled WGS sequence"/>
</dbReference>
<proteinExistence type="predicted"/>
<dbReference type="PANTHER" id="PTHR33164">
    <property type="entry name" value="TRANSCRIPTIONAL REGULATOR, MARR FAMILY"/>
    <property type="match status" value="1"/>
</dbReference>
<comment type="caution">
    <text evidence="2">The sequence shown here is derived from an EMBL/GenBank/DDBJ whole genome shotgun (WGS) entry which is preliminary data.</text>
</comment>
<dbReference type="InterPro" id="IPR036390">
    <property type="entry name" value="WH_DNA-bd_sf"/>
</dbReference>
<dbReference type="PROSITE" id="PS50995">
    <property type="entry name" value="HTH_MARR_2"/>
    <property type="match status" value="1"/>
</dbReference>
<dbReference type="GO" id="GO:0003700">
    <property type="term" value="F:DNA-binding transcription factor activity"/>
    <property type="evidence" value="ECO:0007669"/>
    <property type="project" value="InterPro"/>
</dbReference>
<organism evidence="2 3">
    <name type="scientific">Actinomadura chibensis</name>
    <dbReference type="NCBI Taxonomy" id="392828"/>
    <lineage>
        <taxon>Bacteria</taxon>
        <taxon>Bacillati</taxon>
        <taxon>Actinomycetota</taxon>
        <taxon>Actinomycetes</taxon>
        <taxon>Streptosporangiales</taxon>
        <taxon>Thermomonosporaceae</taxon>
        <taxon>Actinomadura</taxon>
    </lineage>
</organism>